<organism evidence="7 8">
    <name type="scientific">Inhella proteolytica</name>
    <dbReference type="NCBI Taxonomy" id="2795029"/>
    <lineage>
        <taxon>Bacteria</taxon>
        <taxon>Pseudomonadati</taxon>
        <taxon>Pseudomonadota</taxon>
        <taxon>Betaproteobacteria</taxon>
        <taxon>Burkholderiales</taxon>
        <taxon>Sphaerotilaceae</taxon>
        <taxon>Inhella</taxon>
    </lineage>
</organism>
<dbReference type="AlphaFoldDB" id="A0A931J1W8"/>
<dbReference type="InterPro" id="IPR050833">
    <property type="entry name" value="Poly_Biosynth_Transport"/>
</dbReference>
<evidence type="ECO:0000256" key="4">
    <source>
        <dbReference type="ARBA" id="ARBA00022989"/>
    </source>
</evidence>
<feature type="transmembrane region" description="Helical" evidence="6">
    <location>
        <begin position="6"/>
        <end position="26"/>
    </location>
</feature>
<feature type="transmembrane region" description="Helical" evidence="6">
    <location>
        <begin position="363"/>
        <end position="383"/>
    </location>
</feature>
<dbReference type="GO" id="GO:0005886">
    <property type="term" value="C:plasma membrane"/>
    <property type="evidence" value="ECO:0007669"/>
    <property type="project" value="UniProtKB-SubCell"/>
</dbReference>
<feature type="transmembrane region" description="Helical" evidence="6">
    <location>
        <begin position="103"/>
        <end position="120"/>
    </location>
</feature>
<dbReference type="EMBL" id="JAEDAK010000009">
    <property type="protein sequence ID" value="MBH9578001.1"/>
    <property type="molecule type" value="Genomic_DNA"/>
</dbReference>
<evidence type="ECO:0000256" key="3">
    <source>
        <dbReference type="ARBA" id="ARBA00022692"/>
    </source>
</evidence>
<keyword evidence="5 6" id="KW-0472">Membrane</keyword>
<keyword evidence="4 6" id="KW-1133">Transmembrane helix</keyword>
<feature type="transmembrane region" description="Helical" evidence="6">
    <location>
        <begin position="77"/>
        <end position="96"/>
    </location>
</feature>
<sequence>MLKHTLLYLGVRALNGLLALATLALLSRWLSAEDYGRWALGQSLVGSAALLLFQWAHTAYGRLHRLGPALDAALLRLWAGLALLPLLAAAAAALWRPERAVEALALALGVAGMGLFNFQLQRANASGEPLRYGRLSLLRALAFIALAGLAGAASGVLMAFAAAAWLAALLAGPSLRSAAPAQAALLRPVWQYGGPQLLGFAALALTDSADRLILHSLQGPVALAGYAAAADLMQQTLGVLLSVVYLAGFPKAVQAYEAEPASALPLLARMAHLQLLLAGAFLALVWGAAPGLAALVFGPGLAPAAAALMPWLATAAALAGLRLFLFDLPFQLLQRTRLALASTALVAGLSVAGHLLLVPRLGALGAAWALLGALLLGAALSYARARQSGLLPALGGAGLRVLLCALAAAALLRALPGGPLALQLPLGLLLFGGLAWLLDAAGLRQLIRAATRIPAP</sequence>
<dbReference type="Proteomes" id="UP000613266">
    <property type="component" value="Unassembled WGS sequence"/>
</dbReference>
<name>A0A931J1W8_9BURK</name>
<feature type="transmembrane region" description="Helical" evidence="6">
    <location>
        <begin position="275"/>
        <end position="298"/>
    </location>
</feature>
<evidence type="ECO:0000256" key="5">
    <source>
        <dbReference type="ARBA" id="ARBA00023136"/>
    </source>
</evidence>
<feature type="transmembrane region" description="Helical" evidence="6">
    <location>
        <begin position="304"/>
        <end position="326"/>
    </location>
</feature>
<evidence type="ECO:0000256" key="6">
    <source>
        <dbReference type="SAM" id="Phobius"/>
    </source>
</evidence>
<reference evidence="7" key="1">
    <citation type="submission" date="2020-12" db="EMBL/GenBank/DDBJ databases">
        <title>The genome sequence of Inhella sp. 1Y17.</title>
        <authorList>
            <person name="Liu Y."/>
        </authorList>
    </citation>
    <scope>NUCLEOTIDE SEQUENCE</scope>
    <source>
        <strain evidence="7">1Y17</strain>
    </source>
</reference>
<protein>
    <recommendedName>
        <fullName evidence="9">Polysaccharide biosynthesis protein</fullName>
    </recommendedName>
</protein>
<dbReference type="RefSeq" id="WP_198111772.1">
    <property type="nucleotide sequence ID" value="NZ_JAEDAK010000009.1"/>
</dbReference>
<feature type="transmembrane region" description="Helical" evidence="6">
    <location>
        <begin position="390"/>
        <end position="414"/>
    </location>
</feature>
<feature type="transmembrane region" description="Helical" evidence="6">
    <location>
        <begin position="338"/>
        <end position="357"/>
    </location>
</feature>
<evidence type="ECO:0008006" key="9">
    <source>
        <dbReference type="Google" id="ProtNLM"/>
    </source>
</evidence>
<comment type="subcellular location">
    <subcellularLocation>
        <location evidence="1">Cell membrane</location>
        <topology evidence="1">Multi-pass membrane protein</topology>
    </subcellularLocation>
</comment>
<dbReference type="PANTHER" id="PTHR30250">
    <property type="entry name" value="PST FAMILY PREDICTED COLANIC ACID TRANSPORTER"/>
    <property type="match status" value="1"/>
</dbReference>
<evidence type="ECO:0000313" key="7">
    <source>
        <dbReference type="EMBL" id="MBH9578001.1"/>
    </source>
</evidence>
<keyword evidence="8" id="KW-1185">Reference proteome</keyword>
<feature type="transmembrane region" description="Helical" evidence="6">
    <location>
        <begin position="38"/>
        <end position="57"/>
    </location>
</feature>
<keyword evidence="3 6" id="KW-0812">Transmembrane</keyword>
<evidence type="ECO:0000256" key="1">
    <source>
        <dbReference type="ARBA" id="ARBA00004651"/>
    </source>
</evidence>
<gene>
    <name evidence="7" type="ORF">I7X39_13935</name>
</gene>
<evidence type="ECO:0000313" key="8">
    <source>
        <dbReference type="Proteomes" id="UP000613266"/>
    </source>
</evidence>
<dbReference type="PANTHER" id="PTHR30250:SF11">
    <property type="entry name" value="O-ANTIGEN TRANSPORTER-RELATED"/>
    <property type="match status" value="1"/>
</dbReference>
<comment type="caution">
    <text evidence="7">The sequence shown here is derived from an EMBL/GenBank/DDBJ whole genome shotgun (WGS) entry which is preliminary data.</text>
</comment>
<accession>A0A931J1W8</accession>
<keyword evidence="2" id="KW-1003">Cell membrane</keyword>
<feature type="transmembrane region" description="Helical" evidence="6">
    <location>
        <begin position="420"/>
        <end position="438"/>
    </location>
</feature>
<feature type="transmembrane region" description="Helical" evidence="6">
    <location>
        <begin position="140"/>
        <end position="167"/>
    </location>
</feature>
<evidence type="ECO:0000256" key="2">
    <source>
        <dbReference type="ARBA" id="ARBA00022475"/>
    </source>
</evidence>
<proteinExistence type="predicted"/>